<name>A0AAV2FVC2_9ROSI</name>
<dbReference type="PRINTS" id="PR00740">
    <property type="entry name" value="GLHYDRLASE27"/>
</dbReference>
<dbReference type="SUPFAM" id="SSF51445">
    <property type="entry name" value="(Trans)glycosidases"/>
    <property type="match status" value="1"/>
</dbReference>
<evidence type="ECO:0000313" key="6">
    <source>
        <dbReference type="Proteomes" id="UP001497516"/>
    </source>
</evidence>
<dbReference type="Pfam" id="PF16499">
    <property type="entry name" value="Melibiase_2"/>
    <property type="match status" value="1"/>
</dbReference>
<dbReference type="AlphaFoldDB" id="A0AAV2FVC2"/>
<dbReference type="GO" id="GO:0005975">
    <property type="term" value="P:carbohydrate metabolic process"/>
    <property type="evidence" value="ECO:0007669"/>
    <property type="project" value="InterPro"/>
</dbReference>
<comment type="catalytic activity">
    <reaction evidence="4">
        <text>Hydrolysis of terminal, non-reducing alpha-D-galactose residues in alpha-D-galactosides, including galactose oligosaccharides, galactomannans and galactolipids.</text>
        <dbReference type="EC" id="3.2.1.22"/>
    </reaction>
</comment>
<dbReference type="EC" id="3.2.1.22" evidence="4"/>
<reference evidence="5 6" key="1">
    <citation type="submission" date="2024-04" db="EMBL/GenBank/DDBJ databases">
        <authorList>
            <person name="Fracassetti M."/>
        </authorList>
    </citation>
    <scope>NUCLEOTIDE SEQUENCE [LARGE SCALE GENOMIC DNA]</scope>
</reference>
<dbReference type="GO" id="GO:0004557">
    <property type="term" value="F:alpha-galactosidase activity"/>
    <property type="evidence" value="ECO:0007669"/>
    <property type="project" value="UniProtKB-EC"/>
</dbReference>
<dbReference type="PANTHER" id="PTHR11452">
    <property type="entry name" value="ALPHA-GALACTOSIDASE/ALPHA-N-ACETYLGALACTOSAMINIDASE"/>
    <property type="match status" value="1"/>
</dbReference>
<keyword evidence="4" id="KW-1015">Disulfide bond</keyword>
<dbReference type="InterPro" id="IPR002241">
    <property type="entry name" value="Glyco_hydro_27"/>
</dbReference>
<dbReference type="InterPro" id="IPR013785">
    <property type="entry name" value="Aldolase_TIM"/>
</dbReference>
<comment type="similarity">
    <text evidence="1 4">Belongs to the glycosyl hydrolase 27 family.</text>
</comment>
<gene>
    <name evidence="5" type="ORF">LTRI10_LOCUS42341</name>
</gene>
<dbReference type="PANTHER" id="PTHR11452:SF33">
    <property type="entry name" value="ALPHA-GALACTOSIDASE 2"/>
    <property type="match status" value="1"/>
</dbReference>
<sequence length="72" mass="7731">MVSSGLAALGYQYINLDDAWAERQRDSAGNLVANATTFLVGIKVLADYVHAKGLKLEIYSDAGNLTCSKLQP</sequence>
<evidence type="ECO:0000256" key="2">
    <source>
        <dbReference type="ARBA" id="ARBA00022801"/>
    </source>
</evidence>
<dbReference type="InterPro" id="IPR017853">
    <property type="entry name" value="GH"/>
</dbReference>
<evidence type="ECO:0000256" key="3">
    <source>
        <dbReference type="ARBA" id="ARBA00023295"/>
    </source>
</evidence>
<keyword evidence="3 4" id="KW-0326">Glycosidase</keyword>
<evidence type="ECO:0000313" key="5">
    <source>
        <dbReference type="EMBL" id="CAL1402333.1"/>
    </source>
</evidence>
<accession>A0AAV2FVC2</accession>
<organism evidence="5 6">
    <name type="scientific">Linum trigynum</name>
    <dbReference type="NCBI Taxonomy" id="586398"/>
    <lineage>
        <taxon>Eukaryota</taxon>
        <taxon>Viridiplantae</taxon>
        <taxon>Streptophyta</taxon>
        <taxon>Embryophyta</taxon>
        <taxon>Tracheophyta</taxon>
        <taxon>Spermatophyta</taxon>
        <taxon>Magnoliopsida</taxon>
        <taxon>eudicotyledons</taxon>
        <taxon>Gunneridae</taxon>
        <taxon>Pentapetalae</taxon>
        <taxon>rosids</taxon>
        <taxon>fabids</taxon>
        <taxon>Malpighiales</taxon>
        <taxon>Linaceae</taxon>
        <taxon>Linum</taxon>
    </lineage>
</organism>
<dbReference type="InterPro" id="IPR000111">
    <property type="entry name" value="Glyco_hydro_27/36_CS"/>
</dbReference>
<dbReference type="PROSITE" id="PS00512">
    <property type="entry name" value="ALPHA_GALACTOSIDASE"/>
    <property type="match status" value="1"/>
</dbReference>
<dbReference type="Proteomes" id="UP001497516">
    <property type="component" value="Chromosome 7"/>
</dbReference>
<evidence type="ECO:0000256" key="1">
    <source>
        <dbReference type="ARBA" id="ARBA00009743"/>
    </source>
</evidence>
<dbReference type="GO" id="GO:0009505">
    <property type="term" value="C:plant-type cell wall"/>
    <property type="evidence" value="ECO:0007669"/>
    <property type="project" value="TreeGrafter"/>
</dbReference>
<protein>
    <recommendedName>
        <fullName evidence="4">Alpha-galactosidase</fullName>
        <ecNumber evidence="4">3.2.1.22</ecNumber>
    </recommendedName>
    <alternativeName>
        <fullName evidence="4">Melibiase</fullName>
    </alternativeName>
</protein>
<evidence type="ECO:0000256" key="4">
    <source>
        <dbReference type="RuleBase" id="RU361168"/>
    </source>
</evidence>
<dbReference type="EMBL" id="OZ034820">
    <property type="protein sequence ID" value="CAL1402333.1"/>
    <property type="molecule type" value="Genomic_DNA"/>
</dbReference>
<proteinExistence type="inferred from homology"/>
<dbReference type="Gene3D" id="3.20.20.70">
    <property type="entry name" value="Aldolase class I"/>
    <property type="match status" value="1"/>
</dbReference>
<keyword evidence="2 4" id="KW-0378">Hydrolase</keyword>
<keyword evidence="6" id="KW-1185">Reference proteome</keyword>